<keyword evidence="2" id="KW-0539">Nucleus</keyword>
<evidence type="ECO:0000313" key="6">
    <source>
        <dbReference type="EMBL" id="OAY72149.1"/>
    </source>
</evidence>
<dbReference type="EMBL" id="LSRQ01003221">
    <property type="protein sequence ID" value="OAY72149.1"/>
    <property type="molecule type" value="Genomic_DNA"/>
</dbReference>
<organism evidence="6 7">
    <name type="scientific">Ananas comosus</name>
    <name type="common">Pineapple</name>
    <name type="synonym">Ananas ananas</name>
    <dbReference type="NCBI Taxonomy" id="4615"/>
    <lineage>
        <taxon>Eukaryota</taxon>
        <taxon>Viridiplantae</taxon>
        <taxon>Streptophyta</taxon>
        <taxon>Embryophyta</taxon>
        <taxon>Tracheophyta</taxon>
        <taxon>Spermatophyta</taxon>
        <taxon>Magnoliopsida</taxon>
        <taxon>Liliopsida</taxon>
        <taxon>Poales</taxon>
        <taxon>Bromeliaceae</taxon>
        <taxon>Bromelioideae</taxon>
        <taxon>Ananas</taxon>
    </lineage>
</organism>
<reference evidence="6 7" key="1">
    <citation type="journal article" date="2016" name="DNA Res.">
        <title>The draft genome of MD-2 pineapple using hybrid error correction of long reads.</title>
        <authorList>
            <person name="Redwan R.M."/>
            <person name="Saidin A."/>
            <person name="Kumar S.V."/>
        </authorList>
    </citation>
    <scope>NUCLEOTIDE SEQUENCE [LARGE SCALE GENOMIC DNA]</scope>
    <source>
        <strain evidence="7">cv. MD2</strain>
        <tissue evidence="6">Leaf</tissue>
    </source>
</reference>
<evidence type="ECO:0000259" key="5">
    <source>
        <dbReference type="PROSITE" id="PS50102"/>
    </source>
</evidence>
<dbReference type="GO" id="GO:0071011">
    <property type="term" value="C:precatalytic spliceosome"/>
    <property type="evidence" value="ECO:0007669"/>
    <property type="project" value="TreeGrafter"/>
</dbReference>
<evidence type="ECO:0000256" key="3">
    <source>
        <dbReference type="PROSITE-ProRule" id="PRU00176"/>
    </source>
</evidence>
<keyword evidence="4" id="KW-1133">Transmembrane helix</keyword>
<dbReference type="STRING" id="4615.A0A199V510"/>
<evidence type="ECO:0000256" key="4">
    <source>
        <dbReference type="SAM" id="Phobius"/>
    </source>
</evidence>
<gene>
    <name evidence="6" type="ORF">ACMD2_02282</name>
</gene>
<dbReference type="InterPro" id="IPR000504">
    <property type="entry name" value="RRM_dom"/>
</dbReference>
<dbReference type="InterPro" id="IPR012677">
    <property type="entry name" value="Nucleotide-bd_a/b_plait_sf"/>
</dbReference>
<dbReference type="PANTHER" id="PTHR13952">
    <property type="entry name" value="U1 SMALL NUCLEAR RIBONUCLEOPROTEIN 70 KD"/>
    <property type="match status" value="1"/>
</dbReference>
<dbReference type="Gene3D" id="3.30.70.330">
    <property type="match status" value="1"/>
</dbReference>
<dbReference type="Proteomes" id="UP000092600">
    <property type="component" value="Unassembled WGS sequence"/>
</dbReference>
<dbReference type="GO" id="GO:0003729">
    <property type="term" value="F:mRNA binding"/>
    <property type="evidence" value="ECO:0007669"/>
    <property type="project" value="TreeGrafter"/>
</dbReference>
<evidence type="ECO:0000313" key="7">
    <source>
        <dbReference type="Proteomes" id="UP000092600"/>
    </source>
</evidence>
<dbReference type="PANTHER" id="PTHR13952:SF21">
    <property type="entry name" value="POLYNUCLEOTIDE ADENYLYLTRANSFERASE DOMAIN_RNA RECOGNITION MOTIF PROTEIN-RELATED"/>
    <property type="match status" value="1"/>
</dbReference>
<proteinExistence type="predicted"/>
<sequence length="154" mass="17915">MYGWICLITWIDGSDSSVCYVAYLIIYKVFYPAGYFFLYRTPIAIWRTSILGFWNGGMWTMAAGRFRSQVSRGFLNRREFSSEIFVSTRLIRDARTQRPKGYGFVLYASEAEAQKAIKAMDGRCLVELRMSVRFLKRQNMIAIVCLEIPILQSR</sequence>
<dbReference type="GO" id="GO:0005685">
    <property type="term" value="C:U1 snRNP"/>
    <property type="evidence" value="ECO:0007669"/>
    <property type="project" value="TreeGrafter"/>
</dbReference>
<dbReference type="SUPFAM" id="SSF54928">
    <property type="entry name" value="RNA-binding domain, RBD"/>
    <property type="match status" value="1"/>
</dbReference>
<dbReference type="GO" id="GO:0000398">
    <property type="term" value="P:mRNA splicing, via spliceosome"/>
    <property type="evidence" value="ECO:0007669"/>
    <property type="project" value="TreeGrafter"/>
</dbReference>
<comment type="subcellular location">
    <subcellularLocation>
        <location evidence="1">Nucleus</location>
    </subcellularLocation>
</comment>
<dbReference type="AlphaFoldDB" id="A0A199V510"/>
<comment type="caution">
    <text evidence="6">The sequence shown here is derived from an EMBL/GenBank/DDBJ whole genome shotgun (WGS) entry which is preliminary data.</text>
</comment>
<dbReference type="InterPro" id="IPR035979">
    <property type="entry name" value="RBD_domain_sf"/>
</dbReference>
<name>A0A199V510_ANACO</name>
<evidence type="ECO:0000256" key="1">
    <source>
        <dbReference type="ARBA" id="ARBA00004123"/>
    </source>
</evidence>
<dbReference type="SMART" id="SM00360">
    <property type="entry name" value="RRM"/>
    <property type="match status" value="1"/>
</dbReference>
<dbReference type="PROSITE" id="PS50102">
    <property type="entry name" value="RRM"/>
    <property type="match status" value="1"/>
</dbReference>
<dbReference type="Pfam" id="PF00076">
    <property type="entry name" value="RRM_1"/>
    <property type="match status" value="1"/>
</dbReference>
<keyword evidence="4" id="KW-0472">Membrane</keyword>
<protein>
    <recommendedName>
        <fullName evidence="5">RRM domain-containing protein</fullName>
    </recommendedName>
</protein>
<keyword evidence="3" id="KW-0694">RNA-binding</keyword>
<accession>A0A199V510</accession>
<feature type="domain" description="RRM" evidence="5">
    <location>
        <begin position="85"/>
        <end position="137"/>
    </location>
</feature>
<feature type="transmembrane region" description="Helical" evidence="4">
    <location>
        <begin position="20"/>
        <end position="39"/>
    </location>
</feature>
<keyword evidence="4" id="KW-0812">Transmembrane</keyword>
<dbReference type="InterPro" id="IPR051183">
    <property type="entry name" value="U1_U11-U12_snRNP_70-35kDa"/>
</dbReference>
<dbReference type="GO" id="GO:0030619">
    <property type="term" value="F:U1 snRNA binding"/>
    <property type="evidence" value="ECO:0007669"/>
    <property type="project" value="TreeGrafter"/>
</dbReference>
<dbReference type="GO" id="GO:0071004">
    <property type="term" value="C:U2-type prespliceosome"/>
    <property type="evidence" value="ECO:0007669"/>
    <property type="project" value="TreeGrafter"/>
</dbReference>
<evidence type="ECO:0000256" key="2">
    <source>
        <dbReference type="ARBA" id="ARBA00023242"/>
    </source>
</evidence>